<evidence type="ECO:0000256" key="7">
    <source>
        <dbReference type="HAMAP-Rule" id="MF_01147"/>
    </source>
</evidence>
<feature type="transmembrane region" description="Helical" evidence="7">
    <location>
        <begin position="86"/>
        <end position="106"/>
    </location>
</feature>
<evidence type="ECO:0000256" key="2">
    <source>
        <dbReference type="ARBA" id="ARBA00022475"/>
    </source>
</evidence>
<evidence type="ECO:0000256" key="5">
    <source>
        <dbReference type="ARBA" id="ARBA00022989"/>
    </source>
</evidence>
<proteinExistence type="inferred from homology"/>
<name>A0ABX5QRC6_9BACT</name>
<feature type="transmembrane region" description="Helical" evidence="7">
    <location>
        <begin position="146"/>
        <end position="165"/>
    </location>
</feature>
<gene>
    <name evidence="7" type="primary">lgt</name>
    <name evidence="8" type="ORF">CBS1_04190</name>
</gene>
<comment type="subcellular location">
    <subcellularLocation>
        <location evidence="7">Cell membrane</location>
        <topology evidence="7">Multi-pass membrane protein</topology>
    </subcellularLocation>
</comment>
<feature type="transmembrane region" description="Helical" evidence="7">
    <location>
        <begin position="233"/>
        <end position="251"/>
    </location>
</feature>
<dbReference type="RefSeq" id="WP_090221942.1">
    <property type="nucleotide sequence ID" value="NZ_CP026721.1"/>
</dbReference>
<feature type="binding site" evidence="7">
    <location>
        <position position="167"/>
    </location>
    <ligand>
        <name>a 1,2-diacyl-sn-glycero-3-phospho-(1'-sn-glycerol)</name>
        <dbReference type="ChEBI" id="CHEBI:64716"/>
    </ligand>
</feature>
<dbReference type="Pfam" id="PF01790">
    <property type="entry name" value="LGT"/>
    <property type="match status" value="1"/>
</dbReference>
<comment type="function">
    <text evidence="7">Catalyzes the transfer of the diacylglyceryl group from phosphatidylglycerol to the sulfhydryl group of the N-terminal cysteine of a prolipoprotein, the first step in the formation of mature lipoproteins.</text>
</comment>
<evidence type="ECO:0000256" key="6">
    <source>
        <dbReference type="ARBA" id="ARBA00023136"/>
    </source>
</evidence>
<dbReference type="Proteomes" id="UP000288947">
    <property type="component" value="Chromosome"/>
</dbReference>
<dbReference type="InterPro" id="IPR001640">
    <property type="entry name" value="Lgt"/>
</dbReference>
<keyword evidence="2 7" id="KW-1003">Cell membrane</keyword>
<dbReference type="HAMAP" id="MF_01147">
    <property type="entry name" value="Lgt"/>
    <property type="match status" value="1"/>
</dbReference>
<protein>
    <recommendedName>
        <fullName evidence="7">Phosphatidylglycerol--prolipoprotein diacylglyceryl transferase</fullName>
        <ecNumber evidence="7">2.5.1.145</ecNumber>
    </recommendedName>
</protein>
<evidence type="ECO:0000313" key="9">
    <source>
        <dbReference type="Proteomes" id="UP000288947"/>
    </source>
</evidence>
<keyword evidence="3 7" id="KW-0808">Transferase</keyword>
<comment type="similarity">
    <text evidence="1 7">Belongs to the Lgt family.</text>
</comment>
<keyword evidence="4 7" id="KW-0812">Transmembrane</keyword>
<feature type="transmembrane region" description="Helical" evidence="7">
    <location>
        <begin position="118"/>
        <end position="139"/>
    </location>
</feature>
<feature type="transmembrane region" description="Helical" evidence="7">
    <location>
        <begin position="263"/>
        <end position="285"/>
    </location>
</feature>
<accession>A0ABX5QRC6</accession>
<evidence type="ECO:0000256" key="3">
    <source>
        <dbReference type="ARBA" id="ARBA00022679"/>
    </source>
</evidence>
<dbReference type="PANTHER" id="PTHR30589">
    <property type="entry name" value="PROLIPOPROTEIN DIACYLGLYCERYL TRANSFERASE"/>
    <property type="match status" value="1"/>
</dbReference>
<dbReference type="EMBL" id="CP026721">
    <property type="protein sequence ID" value="QAV33009.1"/>
    <property type="molecule type" value="Genomic_DNA"/>
</dbReference>
<reference evidence="8 9" key="1">
    <citation type="submission" date="2018-01" db="EMBL/GenBank/DDBJ databases">
        <title>The whole genome sequencing and assembly of Fervidobacterium changbaicum CBS-1 strain.</title>
        <authorList>
            <person name="Kim J.-Y."/>
            <person name="Park M.-K."/>
            <person name="Yi H."/>
            <person name="Bahn Y.-S."/>
            <person name="Kim J.F."/>
            <person name="Lee D.-W."/>
        </authorList>
    </citation>
    <scope>NUCLEOTIDE SEQUENCE [LARGE SCALE GENOMIC DNA]</scope>
    <source>
        <strain evidence="8 9">CBS-1</strain>
    </source>
</reference>
<dbReference type="PROSITE" id="PS01311">
    <property type="entry name" value="LGT"/>
    <property type="match status" value="1"/>
</dbReference>
<dbReference type="NCBIfam" id="TIGR00544">
    <property type="entry name" value="lgt"/>
    <property type="match status" value="1"/>
</dbReference>
<comment type="pathway">
    <text evidence="7">Protein modification; lipoprotein biosynthesis (diacylglyceryl transfer).</text>
</comment>
<dbReference type="EC" id="2.5.1.145" evidence="7"/>
<dbReference type="PANTHER" id="PTHR30589:SF0">
    <property type="entry name" value="PHOSPHATIDYLGLYCEROL--PROLIPOPROTEIN DIACYLGLYCERYL TRANSFERASE"/>
    <property type="match status" value="1"/>
</dbReference>
<dbReference type="GO" id="GO:0016740">
    <property type="term" value="F:transferase activity"/>
    <property type="evidence" value="ECO:0007669"/>
    <property type="project" value="UniProtKB-KW"/>
</dbReference>
<evidence type="ECO:0000256" key="1">
    <source>
        <dbReference type="ARBA" id="ARBA00007150"/>
    </source>
</evidence>
<evidence type="ECO:0000313" key="8">
    <source>
        <dbReference type="EMBL" id="QAV33009.1"/>
    </source>
</evidence>
<evidence type="ECO:0000256" key="4">
    <source>
        <dbReference type="ARBA" id="ARBA00022692"/>
    </source>
</evidence>
<feature type="transmembrane region" description="Helical" evidence="7">
    <location>
        <begin position="48"/>
        <end position="66"/>
    </location>
</feature>
<organism evidence="8 9">
    <name type="scientific">Fervidobacterium changbaicum</name>
    <dbReference type="NCBI Taxonomy" id="310769"/>
    <lineage>
        <taxon>Bacteria</taxon>
        <taxon>Thermotogati</taxon>
        <taxon>Thermotogota</taxon>
        <taxon>Thermotogae</taxon>
        <taxon>Thermotogales</taxon>
        <taxon>Fervidobacteriaceae</taxon>
        <taxon>Fervidobacterium</taxon>
    </lineage>
</organism>
<comment type="catalytic activity">
    <reaction evidence="7">
        <text>L-cysteinyl-[prolipoprotein] + a 1,2-diacyl-sn-glycero-3-phospho-(1'-sn-glycerol) = an S-1,2-diacyl-sn-glyceryl-L-cysteinyl-[prolipoprotein] + sn-glycerol 1-phosphate + H(+)</text>
        <dbReference type="Rhea" id="RHEA:56712"/>
        <dbReference type="Rhea" id="RHEA-COMP:14679"/>
        <dbReference type="Rhea" id="RHEA-COMP:14680"/>
        <dbReference type="ChEBI" id="CHEBI:15378"/>
        <dbReference type="ChEBI" id="CHEBI:29950"/>
        <dbReference type="ChEBI" id="CHEBI:57685"/>
        <dbReference type="ChEBI" id="CHEBI:64716"/>
        <dbReference type="ChEBI" id="CHEBI:140658"/>
        <dbReference type="EC" id="2.5.1.145"/>
    </reaction>
</comment>
<keyword evidence="6 7" id="KW-0472">Membrane</keyword>
<feature type="transmembrane region" description="Helical" evidence="7">
    <location>
        <begin position="208"/>
        <end position="226"/>
    </location>
</feature>
<keyword evidence="5 7" id="KW-1133">Transmembrane helix</keyword>
<keyword evidence="9" id="KW-1185">Reference proteome</keyword>
<sequence length="304" mass="35348">MTKVKALRAVLLAAIFFAIAFGLFLFLKEVFSGRLIVRDYIFQIGRFQIRWYSVCIATGIFTAYFLARRRLKNYPITPEDLDEGVFWGVIFGILGARTYYVIFNWSYYSRYPSEIYKIWHGGLAIHGGFFAALLTIYVYSKIKKRFTFVQAADLFTSVLPIAQAIGRWGNFFNYEAYGRPTNLPWGMYVPPERRMPGFDIATHFHPTFLYESLWDLAVFVILYFIVEKRKRHFGETTALYLVMYSLGRFWIEGLRLDSLMVGHLRTAQIVSIVLIIFGASWYAFLLGKNKNSETNPESKYQPKG</sequence>